<accession>A0AA35XHG6</accession>
<dbReference type="EMBL" id="CASHTH010004462">
    <property type="protein sequence ID" value="CAI8057624.1"/>
    <property type="molecule type" value="Genomic_DNA"/>
</dbReference>
<evidence type="ECO:0000259" key="3">
    <source>
        <dbReference type="PROSITE" id="PS50853"/>
    </source>
</evidence>
<name>A0AA35XHG6_GEOBA</name>
<feature type="domain" description="Fibronectin type-III" evidence="3">
    <location>
        <begin position="1"/>
        <end position="92"/>
    </location>
</feature>
<dbReference type="PANTHER" id="PTHR46708:SF2">
    <property type="entry name" value="FIBRONECTIN TYPE-III DOMAIN-CONTAINING PROTEIN"/>
    <property type="match status" value="1"/>
</dbReference>
<evidence type="ECO:0000256" key="2">
    <source>
        <dbReference type="SAM" id="MobiDB-lite"/>
    </source>
</evidence>
<dbReference type="SUPFAM" id="SSF49265">
    <property type="entry name" value="Fibronectin type III"/>
    <property type="match status" value="3"/>
</dbReference>
<keyword evidence="1" id="KW-0677">Repeat</keyword>
<comment type="caution">
    <text evidence="4">The sequence shown here is derived from an EMBL/GenBank/DDBJ whole genome shotgun (WGS) entry which is preliminary data.</text>
</comment>
<feature type="domain" description="Fibronectin type-III" evidence="3">
    <location>
        <begin position="93"/>
        <end position="195"/>
    </location>
</feature>
<dbReference type="PANTHER" id="PTHR46708">
    <property type="entry name" value="TENASCIN"/>
    <property type="match status" value="1"/>
</dbReference>
<feature type="domain" description="Fibronectin type-III" evidence="3">
    <location>
        <begin position="251"/>
        <end position="349"/>
    </location>
</feature>
<evidence type="ECO:0000313" key="5">
    <source>
        <dbReference type="Proteomes" id="UP001174909"/>
    </source>
</evidence>
<dbReference type="Proteomes" id="UP001174909">
    <property type="component" value="Unassembled WGS sequence"/>
</dbReference>
<protein>
    <submittedName>
        <fullName evidence="4">Receptor-type tyrosine-protein phosphatase S</fullName>
    </submittedName>
</protein>
<dbReference type="InterPro" id="IPR036116">
    <property type="entry name" value="FN3_sf"/>
</dbReference>
<feature type="region of interest" description="Disordered" evidence="2">
    <location>
        <begin position="34"/>
        <end position="54"/>
    </location>
</feature>
<keyword evidence="4" id="KW-0675">Receptor</keyword>
<dbReference type="CDD" id="cd00063">
    <property type="entry name" value="FN3"/>
    <property type="match status" value="3"/>
</dbReference>
<dbReference type="SMART" id="SM00060">
    <property type="entry name" value="FN3"/>
    <property type="match status" value="4"/>
</dbReference>
<dbReference type="AlphaFoldDB" id="A0AA35XHG6"/>
<dbReference type="Pfam" id="PF00041">
    <property type="entry name" value="fn3"/>
    <property type="match status" value="2"/>
</dbReference>
<dbReference type="PROSITE" id="PS50853">
    <property type="entry name" value="FN3"/>
    <property type="match status" value="3"/>
</dbReference>
<gene>
    <name evidence="4" type="ORF">GBAR_LOCUS31403</name>
</gene>
<dbReference type="Gene3D" id="2.60.40.10">
    <property type="entry name" value="Immunoglobulins"/>
    <property type="match status" value="5"/>
</dbReference>
<reference evidence="4" key="1">
    <citation type="submission" date="2023-03" db="EMBL/GenBank/DDBJ databases">
        <authorList>
            <person name="Steffen K."/>
            <person name="Cardenas P."/>
        </authorList>
    </citation>
    <scope>NUCLEOTIDE SEQUENCE</scope>
</reference>
<organism evidence="4 5">
    <name type="scientific">Geodia barretti</name>
    <name type="common">Barrett's horny sponge</name>
    <dbReference type="NCBI Taxonomy" id="519541"/>
    <lineage>
        <taxon>Eukaryota</taxon>
        <taxon>Metazoa</taxon>
        <taxon>Porifera</taxon>
        <taxon>Demospongiae</taxon>
        <taxon>Heteroscleromorpha</taxon>
        <taxon>Tetractinellida</taxon>
        <taxon>Astrophorina</taxon>
        <taxon>Geodiidae</taxon>
        <taxon>Geodia</taxon>
    </lineage>
</organism>
<evidence type="ECO:0000256" key="1">
    <source>
        <dbReference type="ARBA" id="ARBA00022737"/>
    </source>
</evidence>
<dbReference type="InterPro" id="IPR050991">
    <property type="entry name" value="ECM_Regulatory_Proteins"/>
</dbReference>
<dbReference type="InterPro" id="IPR013783">
    <property type="entry name" value="Ig-like_fold"/>
</dbReference>
<sequence length="394" mass="40557">MDSIETSPTITIFWSLPPDVTGSEVSWELTEQTRRRRRVRNAERGTSGPLSADENSYTIDKLRYGTSYDITVTVFNPAGSSSTTFTRSTEGGIPSAPVLDSTPTVTTITITITGSVPSGSVVTGYVVQWQRDTSLVCPDLRDDGGITVTSSSFTGRTITGLEPGNRYTITVTASNGAAPSGAPGPITLVTVTPNSATVQSDISASGTSYSLDSLEEGTEYSITVSATLTGNGGTQEGSTTATTLTAAPSAPPPGVTVTHVTSSAITVQWGEVPCAVQNGAITGYSVQYGVIGSGNTETVTVSGASTTQTTITVLTVESTTATSLSLSWTSAGSEGVMYEVEWERDTSVGCTDEDTGSTTITGGSMTSYTITGLEEDSSSICPSVSCECNGGELN</sequence>
<evidence type="ECO:0000313" key="4">
    <source>
        <dbReference type="EMBL" id="CAI8057624.1"/>
    </source>
</evidence>
<proteinExistence type="predicted"/>
<dbReference type="InterPro" id="IPR003961">
    <property type="entry name" value="FN3_dom"/>
</dbReference>
<keyword evidence="5" id="KW-1185">Reference proteome</keyword>